<evidence type="ECO:0000256" key="2">
    <source>
        <dbReference type="ARBA" id="ARBA00022525"/>
    </source>
</evidence>
<dbReference type="InterPro" id="IPR037120">
    <property type="entry name" value="Haem_peroxidase_sf_animal"/>
</dbReference>
<feature type="chain" id="PRO_5038104610" description="Peroxidase" evidence="4">
    <location>
        <begin position="21"/>
        <end position="686"/>
    </location>
</feature>
<feature type="signal peptide" evidence="4">
    <location>
        <begin position="1"/>
        <end position="20"/>
    </location>
</feature>
<evidence type="ECO:0008006" key="7">
    <source>
        <dbReference type="Google" id="ProtNLM"/>
    </source>
</evidence>
<evidence type="ECO:0000313" key="6">
    <source>
        <dbReference type="Proteomes" id="UP000609531"/>
    </source>
</evidence>
<proteinExistence type="predicted"/>
<keyword evidence="6" id="KW-1185">Reference proteome</keyword>
<dbReference type="GO" id="GO:0004601">
    <property type="term" value="F:peroxidase activity"/>
    <property type="evidence" value="ECO:0007669"/>
    <property type="project" value="InterPro"/>
</dbReference>
<evidence type="ECO:0000313" key="5">
    <source>
        <dbReference type="EMBL" id="MBJ3774707.1"/>
    </source>
</evidence>
<dbReference type="PANTHER" id="PTHR11475">
    <property type="entry name" value="OXIDASE/PEROXIDASE"/>
    <property type="match status" value="1"/>
</dbReference>
<organism evidence="5 6">
    <name type="scientific">Acuticoccus mangrovi</name>
    <dbReference type="NCBI Taxonomy" id="2796142"/>
    <lineage>
        <taxon>Bacteria</taxon>
        <taxon>Pseudomonadati</taxon>
        <taxon>Pseudomonadota</taxon>
        <taxon>Alphaproteobacteria</taxon>
        <taxon>Hyphomicrobiales</taxon>
        <taxon>Amorphaceae</taxon>
        <taxon>Acuticoccus</taxon>
    </lineage>
</organism>
<dbReference type="Pfam" id="PF03098">
    <property type="entry name" value="An_peroxidase"/>
    <property type="match status" value="1"/>
</dbReference>
<evidence type="ECO:0000256" key="4">
    <source>
        <dbReference type="SAM" id="SignalP"/>
    </source>
</evidence>
<name>A0A934IJ62_9HYPH</name>
<protein>
    <recommendedName>
        <fullName evidence="7">Peroxidase</fullName>
    </recommendedName>
</protein>
<gene>
    <name evidence="5" type="ORF">JCR33_03360</name>
</gene>
<evidence type="ECO:0000256" key="3">
    <source>
        <dbReference type="ARBA" id="ARBA00023180"/>
    </source>
</evidence>
<comment type="caution">
    <text evidence="5">The sequence shown here is derived from an EMBL/GenBank/DDBJ whole genome shotgun (WGS) entry which is preliminary data.</text>
</comment>
<keyword evidence="3" id="KW-0325">Glycoprotein</keyword>
<dbReference type="GO" id="GO:0006979">
    <property type="term" value="P:response to oxidative stress"/>
    <property type="evidence" value="ECO:0007669"/>
    <property type="project" value="InterPro"/>
</dbReference>
<evidence type="ECO:0000256" key="1">
    <source>
        <dbReference type="ARBA" id="ARBA00004613"/>
    </source>
</evidence>
<dbReference type="Gene3D" id="1.10.640.10">
    <property type="entry name" value="Haem peroxidase domain superfamily, animal type"/>
    <property type="match status" value="1"/>
</dbReference>
<dbReference type="SUPFAM" id="SSF48113">
    <property type="entry name" value="Heme-dependent peroxidases"/>
    <property type="match status" value="1"/>
</dbReference>
<dbReference type="RefSeq" id="WP_198880611.1">
    <property type="nucleotide sequence ID" value="NZ_JAEKJA010000002.1"/>
</dbReference>
<dbReference type="InterPro" id="IPR010255">
    <property type="entry name" value="Haem_peroxidase_sf"/>
</dbReference>
<dbReference type="PANTHER" id="PTHR11475:SF4">
    <property type="entry name" value="CHORION PEROXIDASE"/>
    <property type="match status" value="1"/>
</dbReference>
<keyword evidence="2" id="KW-0964">Secreted</keyword>
<dbReference type="GO" id="GO:0005576">
    <property type="term" value="C:extracellular region"/>
    <property type="evidence" value="ECO:0007669"/>
    <property type="project" value="UniProtKB-SubCell"/>
</dbReference>
<dbReference type="GO" id="GO:0020037">
    <property type="term" value="F:heme binding"/>
    <property type="evidence" value="ECO:0007669"/>
    <property type="project" value="InterPro"/>
</dbReference>
<accession>A0A934IJ62</accession>
<dbReference type="InterPro" id="IPR019791">
    <property type="entry name" value="Haem_peroxidase_animal"/>
</dbReference>
<dbReference type="Proteomes" id="UP000609531">
    <property type="component" value="Unassembled WGS sequence"/>
</dbReference>
<sequence length="686" mass="72779">MRRVLLSGVALLALTATASAQGSHANPQYPSPEAFQRAGEGANIGGFGRLFPVRAPDTPGGLLPHPSPRYDLQRLGERMTVEETGEAPSNMPAGYVFLGQFIDHDITFDTVTGFDKIAATGDIENARTADLDLDCVYGGGPERTPYLYDGPYLRVGAITVQAGDPARERHDVLRASPPGKPTAVIGDPRNDENFIVSQVQQAFIAYHNRMVDRVLEGEAEAAREVVRRYQAAGGGVGREAHVGARAAGEGASLSQIVAAARARGGAEAAGPGGTIDRAFVLQIAEESGRVGEILELARELTIHHYHRVIAEDFIPRIIGIARTRDILENGRDFYFPNGFRTADGTVTEPFIPLEFAAAAYRFGHSQVPGLMRLRGGRSDAVLAELFSADKAGQSPNFLKPDGFTPTRLDIGSLAIDWNLFIPIHGNPGLVQRARRLDTTLADPLAHLHRVGVVGPGGLGNLASRNLTRGLTYQLPSGQALAAVILQRLAERGVLDKVYPSDGADGVEDYILPADAVTRETLALGVTPLWYYILQEANAFGASYDANVPGAESLAQDPGAAMALPAAVSLSRSAQEARVRHTTGATLGPVGGTLVGEVLLGLVEYHRSESGKGVDLNTPLAYATLGLEPIAEGDLPAMTETEVDDVGGVAFGRRYLFRNFLHDAGVSGTPLARDVCVGAALRVDEGC</sequence>
<dbReference type="AlphaFoldDB" id="A0A934IJ62"/>
<reference evidence="5" key="1">
    <citation type="submission" date="2020-12" db="EMBL/GenBank/DDBJ databases">
        <title>Bacterial taxonomy.</title>
        <authorList>
            <person name="Pan X."/>
        </authorList>
    </citation>
    <scope>NUCLEOTIDE SEQUENCE</scope>
    <source>
        <strain evidence="5">B2012</strain>
    </source>
</reference>
<comment type="subcellular location">
    <subcellularLocation>
        <location evidence="1">Secreted</location>
    </subcellularLocation>
</comment>
<dbReference type="EMBL" id="JAEKJA010000002">
    <property type="protein sequence ID" value="MBJ3774707.1"/>
    <property type="molecule type" value="Genomic_DNA"/>
</dbReference>
<keyword evidence="4" id="KW-0732">Signal</keyword>